<gene>
    <name evidence="1" type="ORF">Salat_1861700</name>
</gene>
<organism evidence="1 2">
    <name type="scientific">Sesamum alatum</name>
    <dbReference type="NCBI Taxonomy" id="300844"/>
    <lineage>
        <taxon>Eukaryota</taxon>
        <taxon>Viridiplantae</taxon>
        <taxon>Streptophyta</taxon>
        <taxon>Embryophyta</taxon>
        <taxon>Tracheophyta</taxon>
        <taxon>Spermatophyta</taxon>
        <taxon>Magnoliopsida</taxon>
        <taxon>eudicotyledons</taxon>
        <taxon>Gunneridae</taxon>
        <taxon>Pentapetalae</taxon>
        <taxon>asterids</taxon>
        <taxon>lamiids</taxon>
        <taxon>Lamiales</taxon>
        <taxon>Pedaliaceae</taxon>
        <taxon>Sesamum</taxon>
    </lineage>
</organism>
<dbReference type="AlphaFoldDB" id="A0AAE2CHY2"/>
<reference evidence="1" key="1">
    <citation type="submission" date="2020-06" db="EMBL/GenBank/DDBJ databases">
        <authorList>
            <person name="Li T."/>
            <person name="Hu X."/>
            <person name="Zhang T."/>
            <person name="Song X."/>
            <person name="Zhang H."/>
            <person name="Dai N."/>
            <person name="Sheng W."/>
            <person name="Hou X."/>
            <person name="Wei L."/>
        </authorList>
    </citation>
    <scope>NUCLEOTIDE SEQUENCE</scope>
    <source>
        <strain evidence="1">3651</strain>
        <tissue evidence="1">Leaf</tissue>
    </source>
</reference>
<reference evidence="1" key="2">
    <citation type="journal article" date="2024" name="Plant">
        <title>Genomic evolution and insights into agronomic trait innovations of Sesamum species.</title>
        <authorList>
            <person name="Miao H."/>
            <person name="Wang L."/>
            <person name="Qu L."/>
            <person name="Liu H."/>
            <person name="Sun Y."/>
            <person name="Le M."/>
            <person name="Wang Q."/>
            <person name="Wei S."/>
            <person name="Zheng Y."/>
            <person name="Lin W."/>
            <person name="Duan Y."/>
            <person name="Cao H."/>
            <person name="Xiong S."/>
            <person name="Wang X."/>
            <person name="Wei L."/>
            <person name="Li C."/>
            <person name="Ma Q."/>
            <person name="Ju M."/>
            <person name="Zhao R."/>
            <person name="Li G."/>
            <person name="Mu C."/>
            <person name="Tian Q."/>
            <person name="Mei H."/>
            <person name="Zhang T."/>
            <person name="Gao T."/>
            <person name="Zhang H."/>
        </authorList>
    </citation>
    <scope>NUCLEOTIDE SEQUENCE</scope>
    <source>
        <strain evidence="1">3651</strain>
    </source>
</reference>
<sequence>MSPSRAPFSIEVPQQGASLQMGSPWSPLDQALSAKFLLLKIRRSSQVGEAPKAGTVSVVFSKQLSGGCNVWQARGCQHSSERASSLPQGLVGFLTPPWVVSIVG</sequence>
<evidence type="ECO:0000313" key="1">
    <source>
        <dbReference type="EMBL" id="KAK4422792.1"/>
    </source>
</evidence>
<accession>A0AAE2CHY2</accession>
<dbReference type="Proteomes" id="UP001293254">
    <property type="component" value="Unassembled WGS sequence"/>
</dbReference>
<evidence type="ECO:0000313" key="2">
    <source>
        <dbReference type="Proteomes" id="UP001293254"/>
    </source>
</evidence>
<keyword evidence="2" id="KW-1185">Reference proteome</keyword>
<proteinExistence type="predicted"/>
<comment type="caution">
    <text evidence="1">The sequence shown here is derived from an EMBL/GenBank/DDBJ whole genome shotgun (WGS) entry which is preliminary data.</text>
</comment>
<dbReference type="EMBL" id="JACGWO010000007">
    <property type="protein sequence ID" value="KAK4422792.1"/>
    <property type="molecule type" value="Genomic_DNA"/>
</dbReference>
<protein>
    <submittedName>
        <fullName evidence="1">Uncharacterized protein</fullName>
    </submittedName>
</protein>
<name>A0AAE2CHY2_9LAMI</name>